<keyword evidence="2" id="KW-1185">Reference proteome</keyword>
<evidence type="ECO:0000313" key="1">
    <source>
        <dbReference type="EMBL" id="KAK3076511.1"/>
    </source>
</evidence>
<dbReference type="EMBL" id="JAWDJW010003888">
    <property type="protein sequence ID" value="KAK3076511.1"/>
    <property type="molecule type" value="Genomic_DNA"/>
</dbReference>
<dbReference type="Proteomes" id="UP001186974">
    <property type="component" value="Unassembled WGS sequence"/>
</dbReference>
<protein>
    <submittedName>
        <fullName evidence="1">Uncharacterized protein</fullName>
    </submittedName>
</protein>
<evidence type="ECO:0000313" key="2">
    <source>
        <dbReference type="Proteomes" id="UP001186974"/>
    </source>
</evidence>
<gene>
    <name evidence="1" type="ORF">LTS18_012813</name>
</gene>
<proteinExistence type="predicted"/>
<accession>A0ACC3DJ56</accession>
<organism evidence="1 2">
    <name type="scientific">Coniosporium uncinatum</name>
    <dbReference type="NCBI Taxonomy" id="93489"/>
    <lineage>
        <taxon>Eukaryota</taxon>
        <taxon>Fungi</taxon>
        <taxon>Dikarya</taxon>
        <taxon>Ascomycota</taxon>
        <taxon>Pezizomycotina</taxon>
        <taxon>Dothideomycetes</taxon>
        <taxon>Dothideomycetes incertae sedis</taxon>
        <taxon>Coniosporium</taxon>
    </lineage>
</organism>
<reference evidence="1" key="1">
    <citation type="submission" date="2024-09" db="EMBL/GenBank/DDBJ databases">
        <title>Black Yeasts Isolated from many extreme environments.</title>
        <authorList>
            <person name="Coleine C."/>
            <person name="Stajich J.E."/>
            <person name="Selbmann L."/>
        </authorList>
    </citation>
    <scope>NUCLEOTIDE SEQUENCE</scope>
    <source>
        <strain evidence="1">CCFEE 5737</strain>
    </source>
</reference>
<name>A0ACC3DJ56_9PEZI</name>
<comment type="caution">
    <text evidence="1">The sequence shown here is derived from an EMBL/GenBank/DDBJ whole genome shotgun (WGS) entry which is preliminary data.</text>
</comment>
<sequence>DIGEDPTVGEPPPSPVPDFCTLCGSEIFCEICGSETDNGCFLEVDDDDVEMGNTNSSSNAAGDALDAAFNQAAQQMSASGPSEQTGLPSAAAGEAEPQIRQQ</sequence>
<feature type="non-terminal residue" evidence="1">
    <location>
        <position position="1"/>
    </location>
</feature>